<dbReference type="InterPro" id="IPR005189">
    <property type="entry name" value="Focal_adhesion_kin_target_dom"/>
</dbReference>
<dbReference type="InterPro" id="IPR041784">
    <property type="entry name" value="FAK1/PYK2_FERM_C"/>
</dbReference>
<evidence type="ECO:0000256" key="15">
    <source>
        <dbReference type="ARBA" id="ARBA00023136"/>
    </source>
</evidence>
<keyword evidence="12 20" id="KW-0067">ATP-binding</keyword>
<dbReference type="Gene3D" id="3.10.20.90">
    <property type="entry name" value="Phosphatidylinositol 3-kinase Catalytic Subunit, Chain A, domain 1"/>
    <property type="match status" value="1"/>
</dbReference>
<dbReference type="PROSITE" id="PS00107">
    <property type="entry name" value="PROTEIN_KINASE_ATP"/>
    <property type="match status" value="1"/>
</dbReference>
<dbReference type="GO" id="GO:0042995">
    <property type="term" value="C:cell projection"/>
    <property type="evidence" value="ECO:0007669"/>
    <property type="project" value="UniProtKB-SubCell"/>
</dbReference>
<evidence type="ECO:0000256" key="5">
    <source>
        <dbReference type="ARBA" id="ARBA00011903"/>
    </source>
</evidence>
<evidence type="ECO:0000256" key="4">
    <source>
        <dbReference type="ARBA" id="ARBA00004496"/>
    </source>
</evidence>
<dbReference type="GO" id="GO:0030182">
    <property type="term" value="P:neuron differentiation"/>
    <property type="evidence" value="ECO:0007669"/>
    <property type="project" value="UniProtKB-ARBA"/>
</dbReference>
<dbReference type="InterPro" id="IPR011009">
    <property type="entry name" value="Kinase-like_dom_sf"/>
</dbReference>
<dbReference type="GO" id="GO:0004715">
    <property type="term" value="F:non-membrane spanning protein tyrosine kinase activity"/>
    <property type="evidence" value="ECO:0007669"/>
    <property type="project" value="UniProtKB-EC"/>
</dbReference>
<feature type="region of interest" description="Disordered" evidence="21">
    <location>
        <begin position="32"/>
        <end position="71"/>
    </location>
</feature>
<dbReference type="GO" id="GO:0008284">
    <property type="term" value="P:positive regulation of cell population proliferation"/>
    <property type="evidence" value="ECO:0007669"/>
    <property type="project" value="UniProtKB-ARBA"/>
</dbReference>
<evidence type="ECO:0000256" key="20">
    <source>
        <dbReference type="PROSITE-ProRule" id="PRU10141"/>
    </source>
</evidence>
<evidence type="ECO:0000256" key="7">
    <source>
        <dbReference type="ARBA" id="ARBA00022490"/>
    </source>
</evidence>
<evidence type="ECO:0000256" key="21">
    <source>
        <dbReference type="SAM" id="MobiDB-lite"/>
    </source>
</evidence>
<dbReference type="Pfam" id="PF21477">
    <property type="entry name" value="FERM_C_FAK1"/>
    <property type="match status" value="1"/>
</dbReference>
<comment type="subcellular location">
    <subcellularLocation>
        <location evidence="1">Cell junction</location>
        <location evidence="1">Focal adhesion</location>
    </subcellularLocation>
    <subcellularLocation>
        <location evidence="3">Cell membrane</location>
        <topology evidence="3">Peripheral membrane protein</topology>
        <orientation evidence="3">Cytoplasmic side</orientation>
    </subcellularLocation>
    <subcellularLocation>
        <location evidence="2">Cell projection</location>
    </subcellularLocation>
    <subcellularLocation>
        <location evidence="4">Cytoplasm</location>
    </subcellularLocation>
</comment>
<name>A0A653BI26_CALMS</name>
<keyword evidence="10 20" id="KW-0547">Nucleotide-binding</keyword>
<dbReference type="GO" id="GO:0005524">
    <property type="term" value="F:ATP binding"/>
    <property type="evidence" value="ECO:0007669"/>
    <property type="project" value="UniProtKB-UniRule"/>
</dbReference>
<keyword evidence="25" id="KW-1185">Reference proteome</keyword>
<comment type="catalytic activity">
    <reaction evidence="18">
        <text>L-tyrosyl-[protein] + ATP = O-phospho-L-tyrosyl-[protein] + ADP + H(+)</text>
        <dbReference type="Rhea" id="RHEA:10596"/>
        <dbReference type="Rhea" id="RHEA-COMP:10136"/>
        <dbReference type="Rhea" id="RHEA-COMP:20101"/>
        <dbReference type="ChEBI" id="CHEBI:15378"/>
        <dbReference type="ChEBI" id="CHEBI:30616"/>
        <dbReference type="ChEBI" id="CHEBI:46858"/>
        <dbReference type="ChEBI" id="CHEBI:61978"/>
        <dbReference type="ChEBI" id="CHEBI:456216"/>
        <dbReference type="EC" id="2.7.10.2"/>
    </reaction>
</comment>
<dbReference type="Pfam" id="PF00373">
    <property type="entry name" value="FERM_M"/>
    <property type="match status" value="1"/>
</dbReference>
<dbReference type="SUPFAM" id="SSF56112">
    <property type="entry name" value="Protein kinase-like (PK-like)"/>
    <property type="match status" value="1"/>
</dbReference>
<dbReference type="CDD" id="cd13190">
    <property type="entry name" value="FERM_C_FAK1"/>
    <property type="match status" value="1"/>
</dbReference>
<feature type="binding site" evidence="20">
    <location>
        <position position="481"/>
    </location>
    <ligand>
        <name>ATP</name>
        <dbReference type="ChEBI" id="CHEBI:30616"/>
    </ligand>
</feature>
<dbReference type="SUPFAM" id="SSF54236">
    <property type="entry name" value="Ubiquitin-like"/>
    <property type="match status" value="1"/>
</dbReference>
<keyword evidence="15" id="KW-0472">Membrane</keyword>
<evidence type="ECO:0000256" key="8">
    <source>
        <dbReference type="ARBA" id="ARBA00022553"/>
    </source>
</evidence>
<feature type="compositionally biased region" description="Polar residues" evidence="21">
    <location>
        <begin position="1084"/>
        <end position="1098"/>
    </location>
</feature>
<comment type="similarity">
    <text evidence="19">Belongs to the protein kinase superfamily. Tyr protein kinase family. Fes/fps subfamily.</text>
</comment>
<sequence length="1163" mass="131276">MMVEKVEGFLMYRKPVYRIFQYLETDVTVGGSSTVNHQGSPVRCSSSEANMDSPKKSPQNRPPLTAAATADKSTVKVHLPNGGFNVVRYGDSVEIKGIILTVTERLSTGGRYFNGLYSMRLSRPPSTEVHWLHQDLTMQQVHDKYLKKHPNSEWRYDLRIRYLPTSLKELYEKDKVTFHYYYDQVRSDYHAELYKKVDQDIAVQLCCLEIRKYFKNMPQNVLEKKSNIEYLEREIGMQKFVPSNILEKMKSKSLRKSIQAQFKKFAHMSDVDSMFKFLEILKIHTNYDQERFRVDFGSSFTVPVELVIGPDIGISHTNVQASTTKKIADFDQIQAIQTLVSDCEEHTKATLQLKVAGTQEVLFFTCTSLDVAESLADLIDGYCRLHSGSQTSIWNGKDANPTKQKITKEKDNHVNPTGTMLSEDYAEIVEEGDYSVPAAKNYELVRSQIELHEILGEGQFGDVHNGTVRTKDNVLIPVAVKTCKGDADLATTEKFLEEAYIMQKFDHPHIIKLIGVCSESPVWIVMELAKLGELRAYLQNHKSRLDLANLLLYAYQLSTALSYLESKKYVHRDIAARNVLVSTDKCVKLADFGLSRWMGDDQSYYKASKGKLPVKWMSPESINFRRFTTASDVWMFGVCIWEILMYGVKPFQGVKNNDVIGKIENGERLALPPNCPPRLYSLMSQCWSYEPSKRPSFKDIKEILQEILLEERSAQQETLRRESRKIAAMSWGPNDDFIPPSKPSRYPMQAVDPESYSSSFVEESPVSQTYIIAQNAEVLAHLMKENESRGFNPAAYNAPASVFNTPLASQQPVYGDQLLFENAMYEQQSSNFNNMLRQKLRQQQVESEEDSKWLTESETQLKQLSISRIPEGHHHQESFSEPMASPSLVVAAVQPKGSSASSSSSHSPAGTMLNCEKSEENSLPRSGSIDTDSSERKEPSPNPTANLDRSHDCVYESTTEVVRAVMALSQGVQRAEASRYLDLVRGVGVELRHLLASVDAIVTAFPSTARRQVEMAHQVLSKDMAELVNAMKLAQQYNCTTLDAEYRKGMLSAAHVLAMDSKNLLDVVDTIRIRHPQINKQLFKSNDSLPESDQNLESSMEKHDAPKSMEAQNTGEITEEEIAEDMPPMSPVPVSCTFVQTPLYTNVQSASSSNLSTNLTTDS</sequence>
<evidence type="ECO:0000256" key="19">
    <source>
        <dbReference type="ARBA" id="ARBA00061333"/>
    </source>
</evidence>
<keyword evidence="7" id="KW-0963">Cytoplasm</keyword>
<dbReference type="InterPro" id="IPR019749">
    <property type="entry name" value="Band_41_domain"/>
</dbReference>
<feature type="compositionally biased region" description="Polar residues" evidence="21">
    <location>
        <begin position="32"/>
        <end position="50"/>
    </location>
</feature>
<dbReference type="InterPro" id="IPR017441">
    <property type="entry name" value="Protein_kinase_ATP_BS"/>
</dbReference>
<dbReference type="InterPro" id="IPR029071">
    <property type="entry name" value="Ubiquitin-like_domsf"/>
</dbReference>
<dbReference type="InterPro" id="IPR019748">
    <property type="entry name" value="FERM_central"/>
</dbReference>
<dbReference type="SUPFAM" id="SSF47031">
    <property type="entry name" value="Second domain of FERM"/>
    <property type="match status" value="1"/>
</dbReference>
<dbReference type="InterPro" id="IPR041390">
    <property type="entry name" value="FADK_N"/>
</dbReference>
<keyword evidence="17" id="KW-0966">Cell projection</keyword>
<evidence type="ECO:0000256" key="18">
    <source>
        <dbReference type="ARBA" id="ARBA00051245"/>
    </source>
</evidence>
<evidence type="ECO:0000256" key="11">
    <source>
        <dbReference type="ARBA" id="ARBA00022777"/>
    </source>
</evidence>
<dbReference type="SMART" id="SM00219">
    <property type="entry name" value="TyrKc"/>
    <property type="match status" value="1"/>
</dbReference>
<dbReference type="FunFam" id="1.20.80.10:FF:000004">
    <property type="entry name" value="Protein-tyrosine kinase 2-beta isoform 1"/>
    <property type="match status" value="1"/>
</dbReference>
<evidence type="ECO:0000256" key="1">
    <source>
        <dbReference type="ARBA" id="ARBA00004246"/>
    </source>
</evidence>
<evidence type="ECO:0000256" key="2">
    <source>
        <dbReference type="ARBA" id="ARBA00004316"/>
    </source>
</evidence>
<dbReference type="Proteomes" id="UP000410492">
    <property type="component" value="Unassembled WGS sequence"/>
</dbReference>
<gene>
    <name evidence="24" type="ORF">CALMAC_LOCUS1190</name>
</gene>
<dbReference type="InterPro" id="IPR008266">
    <property type="entry name" value="Tyr_kinase_AS"/>
</dbReference>
<dbReference type="PROSITE" id="PS50057">
    <property type="entry name" value="FERM_3"/>
    <property type="match status" value="1"/>
</dbReference>
<dbReference type="SUPFAM" id="SSF68993">
    <property type="entry name" value="FAT domain of focal adhesion kinase"/>
    <property type="match status" value="1"/>
</dbReference>
<dbReference type="Gene3D" id="1.10.510.10">
    <property type="entry name" value="Transferase(Phosphotransferase) domain 1"/>
    <property type="match status" value="1"/>
</dbReference>
<dbReference type="Pfam" id="PF07714">
    <property type="entry name" value="PK_Tyr_Ser-Thr"/>
    <property type="match status" value="1"/>
</dbReference>
<dbReference type="FunFam" id="3.30.200.20:FF:000194">
    <property type="entry name" value="protein-tyrosine kinase 2-beta isoform X1"/>
    <property type="match status" value="1"/>
</dbReference>
<keyword evidence="16" id="KW-0829">Tyrosine-protein kinase</keyword>
<dbReference type="InterPro" id="IPR014352">
    <property type="entry name" value="FERM/acyl-CoA-bd_prot_sf"/>
</dbReference>
<dbReference type="PANTHER" id="PTHR46221:SF9">
    <property type="entry name" value="NON-SPECIFIC PROTEIN-TYROSINE KINASE"/>
    <property type="match status" value="1"/>
</dbReference>
<dbReference type="InterPro" id="IPR035963">
    <property type="entry name" value="FERM_2"/>
</dbReference>
<dbReference type="CDD" id="cd14473">
    <property type="entry name" value="FERM_B-lobe"/>
    <property type="match status" value="1"/>
</dbReference>
<dbReference type="Gene3D" id="3.30.200.20">
    <property type="entry name" value="Phosphorylase Kinase, domain 1"/>
    <property type="match status" value="1"/>
</dbReference>
<dbReference type="Gene3D" id="2.30.29.30">
    <property type="entry name" value="Pleckstrin-homology domain (PH domain)/Phosphotyrosine-binding domain (PTB)"/>
    <property type="match status" value="1"/>
</dbReference>
<dbReference type="FunFam" id="1.10.510.10:FF:000039">
    <property type="entry name" value="Focal adhesion kinase, isoform D"/>
    <property type="match status" value="1"/>
</dbReference>
<evidence type="ECO:0000256" key="14">
    <source>
        <dbReference type="ARBA" id="ARBA00022999"/>
    </source>
</evidence>
<dbReference type="Pfam" id="PF18038">
    <property type="entry name" value="FERM_N_2"/>
    <property type="match status" value="1"/>
</dbReference>
<evidence type="ECO:0000256" key="16">
    <source>
        <dbReference type="ARBA" id="ARBA00023137"/>
    </source>
</evidence>
<dbReference type="GO" id="GO:0009887">
    <property type="term" value="P:animal organ morphogenesis"/>
    <property type="evidence" value="ECO:0007669"/>
    <property type="project" value="UniProtKB-ARBA"/>
</dbReference>
<evidence type="ECO:0000256" key="3">
    <source>
        <dbReference type="ARBA" id="ARBA00004413"/>
    </source>
</evidence>
<dbReference type="InterPro" id="IPR049385">
    <property type="entry name" value="FAK1-like_FERM_C"/>
</dbReference>
<dbReference type="CDD" id="cd05056">
    <property type="entry name" value="PTKc_FAK"/>
    <property type="match status" value="1"/>
</dbReference>
<reference evidence="24 25" key="1">
    <citation type="submission" date="2019-01" db="EMBL/GenBank/DDBJ databases">
        <authorList>
            <person name="Sayadi A."/>
        </authorList>
    </citation>
    <scope>NUCLEOTIDE SEQUENCE [LARGE SCALE GENOMIC DNA]</scope>
</reference>
<evidence type="ECO:0000256" key="9">
    <source>
        <dbReference type="ARBA" id="ARBA00022679"/>
    </source>
</evidence>
<feature type="domain" description="Protein kinase" evidence="22">
    <location>
        <begin position="449"/>
        <end position="708"/>
    </location>
</feature>
<keyword evidence="6" id="KW-1003">Cell membrane</keyword>
<dbReference type="InterPro" id="IPR000299">
    <property type="entry name" value="FERM_domain"/>
</dbReference>
<evidence type="ECO:0000256" key="6">
    <source>
        <dbReference type="ARBA" id="ARBA00022475"/>
    </source>
</evidence>
<dbReference type="GO" id="GO:0007172">
    <property type="term" value="P:signal complex assembly"/>
    <property type="evidence" value="ECO:0007669"/>
    <property type="project" value="InterPro"/>
</dbReference>
<keyword evidence="14" id="KW-0727">SH2 domain</keyword>
<evidence type="ECO:0000256" key="12">
    <source>
        <dbReference type="ARBA" id="ARBA00022840"/>
    </source>
</evidence>
<evidence type="ECO:0000313" key="24">
    <source>
        <dbReference type="EMBL" id="VEN35222.1"/>
    </source>
</evidence>
<dbReference type="SUPFAM" id="SSF50729">
    <property type="entry name" value="PH domain-like"/>
    <property type="match status" value="1"/>
</dbReference>
<keyword evidence="11" id="KW-0418">Kinase</keyword>
<dbReference type="EMBL" id="CAACVG010001347">
    <property type="protein sequence ID" value="VEN35222.1"/>
    <property type="molecule type" value="Genomic_DNA"/>
</dbReference>
<dbReference type="PROSITE" id="PS00109">
    <property type="entry name" value="PROTEIN_KINASE_TYR"/>
    <property type="match status" value="1"/>
</dbReference>
<dbReference type="Gene3D" id="1.20.120.330">
    <property type="entry name" value="Nucleotidyltransferases domain 2"/>
    <property type="match status" value="1"/>
</dbReference>
<dbReference type="PRINTS" id="PR00109">
    <property type="entry name" value="TYRKINASE"/>
</dbReference>
<dbReference type="Gene3D" id="1.20.80.10">
    <property type="match status" value="1"/>
</dbReference>
<dbReference type="GO" id="GO:0005886">
    <property type="term" value="C:plasma membrane"/>
    <property type="evidence" value="ECO:0007669"/>
    <property type="project" value="UniProtKB-SubCell"/>
</dbReference>
<protein>
    <recommendedName>
        <fullName evidence="5">non-specific protein-tyrosine kinase</fullName>
        <ecNumber evidence="5">2.7.10.2</ecNumber>
    </recommendedName>
</protein>
<evidence type="ECO:0000256" key="13">
    <source>
        <dbReference type="ARBA" id="ARBA00022949"/>
    </source>
</evidence>
<dbReference type="SMART" id="SM00295">
    <property type="entry name" value="B41"/>
    <property type="match status" value="1"/>
</dbReference>
<organism evidence="24 25">
    <name type="scientific">Callosobruchus maculatus</name>
    <name type="common">Southern cowpea weevil</name>
    <name type="synonym">Pulse bruchid</name>
    <dbReference type="NCBI Taxonomy" id="64391"/>
    <lineage>
        <taxon>Eukaryota</taxon>
        <taxon>Metazoa</taxon>
        <taxon>Ecdysozoa</taxon>
        <taxon>Arthropoda</taxon>
        <taxon>Hexapoda</taxon>
        <taxon>Insecta</taxon>
        <taxon>Pterygota</taxon>
        <taxon>Neoptera</taxon>
        <taxon>Endopterygota</taxon>
        <taxon>Coleoptera</taxon>
        <taxon>Polyphaga</taxon>
        <taxon>Cucujiformia</taxon>
        <taxon>Chrysomeloidea</taxon>
        <taxon>Chrysomelidae</taxon>
        <taxon>Bruchinae</taxon>
        <taxon>Bruchini</taxon>
        <taxon>Callosobruchus</taxon>
    </lineage>
</organism>
<feature type="region of interest" description="Disordered" evidence="21">
    <location>
        <begin position="1084"/>
        <end position="1118"/>
    </location>
</feature>
<keyword evidence="9" id="KW-0808">Transferase</keyword>
<dbReference type="InterPro" id="IPR000719">
    <property type="entry name" value="Prot_kinase_dom"/>
</dbReference>
<evidence type="ECO:0000259" key="22">
    <source>
        <dbReference type="PROSITE" id="PS50011"/>
    </source>
</evidence>
<dbReference type="InterPro" id="IPR020635">
    <property type="entry name" value="Tyr_kinase_cat_dom"/>
</dbReference>
<dbReference type="GO" id="GO:0005925">
    <property type="term" value="C:focal adhesion"/>
    <property type="evidence" value="ECO:0007669"/>
    <property type="project" value="UniProtKB-SubCell"/>
</dbReference>
<evidence type="ECO:0000256" key="10">
    <source>
        <dbReference type="ARBA" id="ARBA00022741"/>
    </source>
</evidence>
<dbReference type="EC" id="2.7.10.2" evidence="5"/>
<dbReference type="InterPro" id="IPR036137">
    <property type="entry name" value="Focal_adhe_kin_target_dom_sf"/>
</dbReference>
<dbReference type="PANTHER" id="PTHR46221">
    <property type="entry name" value="FERM AND PDZ DOMAIN-CONTAINING PROTEIN FAMILY MEMBER"/>
    <property type="match status" value="1"/>
</dbReference>
<proteinExistence type="inferred from homology"/>
<feature type="compositionally biased region" description="Low complexity" evidence="21">
    <location>
        <begin position="898"/>
        <end position="907"/>
    </location>
</feature>
<dbReference type="InterPro" id="IPR011993">
    <property type="entry name" value="PH-like_dom_sf"/>
</dbReference>
<dbReference type="PROSITE" id="PS50011">
    <property type="entry name" value="PROTEIN_KINASE_DOM"/>
    <property type="match status" value="1"/>
</dbReference>
<keyword evidence="8" id="KW-0597">Phosphoprotein</keyword>
<dbReference type="OrthoDB" id="9976756at2759"/>
<keyword evidence="13" id="KW-0965">Cell junction</keyword>
<evidence type="ECO:0000256" key="17">
    <source>
        <dbReference type="ARBA" id="ARBA00023273"/>
    </source>
</evidence>
<feature type="domain" description="FERM" evidence="23">
    <location>
        <begin position="73"/>
        <end position="390"/>
    </location>
</feature>
<dbReference type="AlphaFoldDB" id="A0A653BI26"/>
<evidence type="ECO:0000259" key="23">
    <source>
        <dbReference type="PROSITE" id="PS50057"/>
    </source>
</evidence>
<evidence type="ECO:0000313" key="25">
    <source>
        <dbReference type="Proteomes" id="UP000410492"/>
    </source>
</evidence>
<dbReference type="Pfam" id="PF03623">
    <property type="entry name" value="Focal_AT"/>
    <property type="match status" value="1"/>
</dbReference>
<dbReference type="InterPro" id="IPR001245">
    <property type="entry name" value="Ser-Thr/Tyr_kinase_cat_dom"/>
</dbReference>
<dbReference type="GO" id="GO:0005737">
    <property type="term" value="C:cytoplasm"/>
    <property type="evidence" value="ECO:0007669"/>
    <property type="project" value="UniProtKB-SubCell"/>
</dbReference>
<accession>A0A653BI26</accession>
<feature type="region of interest" description="Disordered" evidence="21">
    <location>
        <begin position="892"/>
        <end position="952"/>
    </location>
</feature>